<protein>
    <recommendedName>
        <fullName evidence="2">Chromo domain-containing protein</fullName>
    </recommendedName>
</protein>
<feature type="region of interest" description="Disordered" evidence="1">
    <location>
        <begin position="57"/>
        <end position="85"/>
    </location>
</feature>
<sequence>MAVEAVLTHPSLSRLKLPPNFGCSPLPKTFVAIAAASSSHYLRGRLALAVRSATFQDQYPSSPSHNPPGGEIQNPSPSEEESYGEVNRIINSRTVRSPVYADDGSVSTATETEYLVEWKDGHPPSWVSSASIAADVVAEYETPGGLPPARPTRPPSPVFYLTNLFTETPIWRMLTVAPRSTLPPGLGRKNAFEYLPLRERTWGGGSEAGAG</sequence>
<dbReference type="AlphaFoldDB" id="A0A835PUM0"/>
<dbReference type="InterPro" id="IPR000953">
    <property type="entry name" value="Chromo/chromo_shadow_dom"/>
</dbReference>
<accession>A0A835PUM0</accession>
<proteinExistence type="predicted"/>
<dbReference type="OrthoDB" id="341259at2759"/>
<dbReference type="SUPFAM" id="SSF54160">
    <property type="entry name" value="Chromo domain-like"/>
    <property type="match status" value="1"/>
</dbReference>
<dbReference type="Gene3D" id="2.40.50.40">
    <property type="match status" value="1"/>
</dbReference>
<dbReference type="Proteomes" id="UP000639772">
    <property type="component" value="Chromosome 12"/>
</dbReference>
<name>A0A835PUM0_VANPL</name>
<dbReference type="EMBL" id="JADCNM010000012">
    <property type="protein sequence ID" value="KAG0458716.1"/>
    <property type="molecule type" value="Genomic_DNA"/>
</dbReference>
<evidence type="ECO:0000259" key="2">
    <source>
        <dbReference type="SMART" id="SM00298"/>
    </source>
</evidence>
<gene>
    <name evidence="3" type="ORF">HPP92_021844</name>
</gene>
<comment type="caution">
    <text evidence="3">The sequence shown here is derived from an EMBL/GenBank/DDBJ whole genome shotgun (WGS) entry which is preliminary data.</text>
</comment>
<dbReference type="SMART" id="SM00298">
    <property type="entry name" value="CHROMO"/>
    <property type="match status" value="1"/>
</dbReference>
<evidence type="ECO:0000313" key="4">
    <source>
        <dbReference type="Proteomes" id="UP000639772"/>
    </source>
</evidence>
<evidence type="ECO:0000256" key="1">
    <source>
        <dbReference type="SAM" id="MobiDB-lite"/>
    </source>
</evidence>
<organism evidence="3 4">
    <name type="scientific">Vanilla planifolia</name>
    <name type="common">Vanilla</name>
    <dbReference type="NCBI Taxonomy" id="51239"/>
    <lineage>
        <taxon>Eukaryota</taxon>
        <taxon>Viridiplantae</taxon>
        <taxon>Streptophyta</taxon>
        <taxon>Embryophyta</taxon>
        <taxon>Tracheophyta</taxon>
        <taxon>Spermatophyta</taxon>
        <taxon>Magnoliopsida</taxon>
        <taxon>Liliopsida</taxon>
        <taxon>Asparagales</taxon>
        <taxon>Orchidaceae</taxon>
        <taxon>Vanilloideae</taxon>
        <taxon>Vanilleae</taxon>
        <taxon>Vanilla</taxon>
    </lineage>
</organism>
<dbReference type="InterPro" id="IPR016197">
    <property type="entry name" value="Chromo-like_dom_sf"/>
</dbReference>
<evidence type="ECO:0000313" key="3">
    <source>
        <dbReference type="EMBL" id="KAG0458716.1"/>
    </source>
</evidence>
<reference evidence="3 4" key="1">
    <citation type="journal article" date="2020" name="Nat. Food">
        <title>A phased Vanilla planifolia genome enables genetic improvement of flavour and production.</title>
        <authorList>
            <person name="Hasing T."/>
            <person name="Tang H."/>
            <person name="Brym M."/>
            <person name="Khazi F."/>
            <person name="Huang T."/>
            <person name="Chambers A.H."/>
        </authorList>
    </citation>
    <scope>NUCLEOTIDE SEQUENCE [LARGE SCALE GENOMIC DNA]</scope>
    <source>
        <tissue evidence="3">Leaf</tissue>
    </source>
</reference>
<feature type="domain" description="Chromo" evidence="2">
    <location>
        <begin position="82"/>
        <end position="145"/>
    </location>
</feature>